<dbReference type="InterPro" id="IPR036431">
    <property type="entry name" value="ARID_dom_sf"/>
</dbReference>
<dbReference type="Pfam" id="PF22936">
    <property type="entry name" value="Pol_BBD"/>
    <property type="match status" value="1"/>
</dbReference>
<evidence type="ECO:0000259" key="2">
    <source>
        <dbReference type="Pfam" id="PF01388"/>
    </source>
</evidence>
<dbReference type="PANTHER" id="PTHR45786">
    <property type="entry name" value="DNA BINDING PROTEIN-LIKE"/>
    <property type="match status" value="1"/>
</dbReference>
<dbReference type="SUPFAM" id="SSF46774">
    <property type="entry name" value="ARID-like"/>
    <property type="match status" value="1"/>
</dbReference>
<evidence type="ECO:0000313" key="5">
    <source>
        <dbReference type="Proteomes" id="UP001151760"/>
    </source>
</evidence>
<feature type="region of interest" description="Disordered" evidence="1">
    <location>
        <begin position="242"/>
        <end position="273"/>
    </location>
</feature>
<protein>
    <submittedName>
        <fullName evidence="4">ARID DNA-binding domain-containing protein</fullName>
    </submittedName>
</protein>
<accession>A0ABQ4Z314</accession>
<reference evidence="4" key="1">
    <citation type="journal article" date="2022" name="Int. J. Mol. Sci.">
        <title>Draft Genome of Tanacetum Coccineum: Genomic Comparison of Closely Related Tanacetum-Family Plants.</title>
        <authorList>
            <person name="Yamashiro T."/>
            <person name="Shiraishi A."/>
            <person name="Nakayama K."/>
            <person name="Satake H."/>
        </authorList>
    </citation>
    <scope>NUCLEOTIDE SEQUENCE</scope>
</reference>
<feature type="domain" description="ARID" evidence="2">
    <location>
        <begin position="763"/>
        <end position="805"/>
    </location>
</feature>
<feature type="compositionally biased region" description="Gly residues" evidence="1">
    <location>
        <begin position="247"/>
        <end position="256"/>
    </location>
</feature>
<proteinExistence type="predicted"/>
<feature type="compositionally biased region" description="Polar residues" evidence="1">
    <location>
        <begin position="876"/>
        <end position="888"/>
    </location>
</feature>
<gene>
    <name evidence="4" type="ORF">Tco_0751065</name>
</gene>
<name>A0ABQ4Z314_9ASTR</name>
<evidence type="ECO:0000259" key="3">
    <source>
        <dbReference type="Pfam" id="PF22936"/>
    </source>
</evidence>
<comment type="caution">
    <text evidence="4">The sequence shown here is derived from an EMBL/GenBank/DDBJ whole genome shotgun (WGS) entry which is preliminary data.</text>
</comment>
<dbReference type="InterPro" id="IPR054722">
    <property type="entry name" value="PolX-like_BBD"/>
</dbReference>
<keyword evidence="5" id="KW-1185">Reference proteome</keyword>
<dbReference type="Gene3D" id="1.10.150.60">
    <property type="entry name" value="ARID DNA-binding domain"/>
    <property type="match status" value="1"/>
</dbReference>
<feature type="region of interest" description="Disordered" evidence="1">
    <location>
        <begin position="872"/>
        <end position="894"/>
    </location>
</feature>
<feature type="compositionally biased region" description="Acidic residues" evidence="1">
    <location>
        <begin position="257"/>
        <end position="273"/>
    </location>
</feature>
<dbReference type="Pfam" id="PF01388">
    <property type="entry name" value="ARID"/>
    <property type="match status" value="1"/>
</dbReference>
<dbReference type="PANTHER" id="PTHR45786:SF74">
    <property type="entry name" value="ATP-DEPENDENT DNA HELICASE"/>
    <property type="match status" value="1"/>
</dbReference>
<feature type="domain" description="Retrovirus-related Pol polyprotein from transposon TNT 1-94-like beta-barrel" evidence="3">
    <location>
        <begin position="589"/>
        <end position="669"/>
    </location>
</feature>
<keyword evidence="4" id="KW-0238">DNA-binding</keyword>
<dbReference type="InterPro" id="IPR001606">
    <property type="entry name" value="ARID_dom"/>
</dbReference>
<dbReference type="GO" id="GO:0003677">
    <property type="term" value="F:DNA binding"/>
    <property type="evidence" value="ECO:0007669"/>
    <property type="project" value="UniProtKB-KW"/>
</dbReference>
<dbReference type="EMBL" id="BQNB010010981">
    <property type="protein sequence ID" value="GJS84524.1"/>
    <property type="molecule type" value="Genomic_DNA"/>
</dbReference>
<evidence type="ECO:0000313" key="4">
    <source>
        <dbReference type="EMBL" id="GJS84524.1"/>
    </source>
</evidence>
<evidence type="ECO:0000256" key="1">
    <source>
        <dbReference type="SAM" id="MobiDB-lite"/>
    </source>
</evidence>
<dbReference type="Proteomes" id="UP001151760">
    <property type="component" value="Unassembled WGS sequence"/>
</dbReference>
<sequence>MSPERKAGVVEKIGTQFDLRPHMESDRWPQIYAGIQQHLQKIYNGKKAALKERYWVPEEDGTYDLERLRRGRPSHISEVNWDAQLAFWNDPKNLARAAQNKQNRAKSKVMETSATREYPSLIHTFFLTHTVGGVFLNPEDKALYDEMLRLQGLGSNTPTGVPYTEDEIMAIVRGGKQRGHIPGVGRVLPGQGTVIPPPSQSTHSTDIARLKKREKQLTKQVNMFMRLFRSDDKFSQMLNQFESQPEYGGGSGSGGCGDDEPGDDEDGGEDEDDSIPLEYIHLGQCTCVCRYCGAMFWECEKVDSASYGKASAYNKCCYRGRTVLRPPPEYPQYIKELYNDAHFMDNIRAYNQMFSMTSLGANIDNSVNTGKGPYVFRVSGQIYHWIGSMCPDEGKPPRFLQLYICDTTNEVNNRLAHFHNNHDSKLKKEIVEGLIEFLDDHNALVQLFRTARDKYMEADIPEFKMRYSLKNGTADIVPKSSQRKKLSHEGKTKLKENLKEIEAFNSSSVCASFKRKNARIATRKEKRTRCFIWKERGHVLWKCHNKKNKNRGETWKPSFDKRLKYPERVHVKTDYMVEGSDKQNWDKIWYVGSAYKNHMSPTKSLFKRLKDNFKMLDIEEDERKFIFSYGVGEASVETKDGALVIPNVYYTPEITMNVLNVEQLENQGYVVTYERNKCGIRYMFDEGEGMIDAQGDNVMVYENSASMIESHNKFLDEYFESIDPKDECSLIKGMEDLKMEKEDVHDYIDDEYLSMNGTLYAMKFVDNLGGYMNVSLDNKWNEIAKLLGLAQENQEAVKECYKEYIGMVKIYYEEAKRSKQEKPGKEVVGDGSGTAGIKEPQAVAEMDAEIGDSLDGTQGKTAQDNVKVEGNFDWTADNNGEEYTSSSDDFIVIT</sequence>
<reference evidence="4" key="2">
    <citation type="submission" date="2022-01" db="EMBL/GenBank/DDBJ databases">
        <authorList>
            <person name="Yamashiro T."/>
            <person name="Shiraishi A."/>
            <person name="Satake H."/>
            <person name="Nakayama K."/>
        </authorList>
    </citation>
    <scope>NUCLEOTIDE SEQUENCE</scope>
</reference>
<feature type="region of interest" description="Disordered" evidence="1">
    <location>
        <begin position="821"/>
        <end position="842"/>
    </location>
</feature>
<organism evidence="4 5">
    <name type="scientific">Tanacetum coccineum</name>
    <dbReference type="NCBI Taxonomy" id="301880"/>
    <lineage>
        <taxon>Eukaryota</taxon>
        <taxon>Viridiplantae</taxon>
        <taxon>Streptophyta</taxon>
        <taxon>Embryophyta</taxon>
        <taxon>Tracheophyta</taxon>
        <taxon>Spermatophyta</taxon>
        <taxon>Magnoliopsida</taxon>
        <taxon>eudicotyledons</taxon>
        <taxon>Gunneridae</taxon>
        <taxon>Pentapetalae</taxon>
        <taxon>asterids</taxon>
        <taxon>campanulids</taxon>
        <taxon>Asterales</taxon>
        <taxon>Asteraceae</taxon>
        <taxon>Asteroideae</taxon>
        <taxon>Anthemideae</taxon>
        <taxon>Anthemidinae</taxon>
        <taxon>Tanacetum</taxon>
    </lineage>
</organism>